<dbReference type="GO" id="GO:0016757">
    <property type="term" value="F:glycosyltransferase activity"/>
    <property type="evidence" value="ECO:0007669"/>
    <property type="project" value="InterPro"/>
</dbReference>
<feature type="domain" description="Glycosyltransferase subfamily 4-like N-terminal" evidence="3">
    <location>
        <begin position="15"/>
        <end position="166"/>
    </location>
</feature>
<dbReference type="Gene3D" id="3.40.50.2000">
    <property type="entry name" value="Glycogen Phosphorylase B"/>
    <property type="match status" value="2"/>
</dbReference>
<keyword evidence="1 5" id="KW-0808">Transferase</keyword>
<accession>A0A0A8J5P6</accession>
<proteinExistence type="predicted"/>
<dbReference type="AlphaFoldDB" id="A0A0A8J5P6"/>
<organism evidence="5">
    <name type="scientific">Escherichia coli</name>
    <dbReference type="NCBI Taxonomy" id="562"/>
    <lineage>
        <taxon>Bacteria</taxon>
        <taxon>Pseudomonadati</taxon>
        <taxon>Pseudomonadota</taxon>
        <taxon>Gammaproteobacteria</taxon>
        <taxon>Enterobacterales</taxon>
        <taxon>Enterobacteriaceae</taxon>
        <taxon>Escherichia</taxon>
    </lineage>
</organism>
<dbReference type="EMBL" id="AB812037">
    <property type="protein sequence ID" value="BAQ01318.1"/>
    <property type="molecule type" value="Genomic_DNA"/>
</dbReference>
<dbReference type="InterPro" id="IPR001296">
    <property type="entry name" value="Glyco_trans_1"/>
</dbReference>
<dbReference type="Proteomes" id="UP000480485">
    <property type="component" value="Unassembled WGS sequence"/>
</dbReference>
<evidence type="ECO:0000313" key="7">
    <source>
        <dbReference type="Proteomes" id="UP000480485"/>
    </source>
</evidence>
<gene>
    <name evidence="6" type="ORF">GP954_03155</name>
</gene>
<dbReference type="Pfam" id="PF13439">
    <property type="entry name" value="Glyco_transf_4"/>
    <property type="match status" value="1"/>
</dbReference>
<dbReference type="PANTHER" id="PTHR46401">
    <property type="entry name" value="GLYCOSYLTRANSFERASE WBBK-RELATED"/>
    <property type="match status" value="1"/>
</dbReference>
<dbReference type="CDD" id="cd03809">
    <property type="entry name" value="GT4_MtfB-like"/>
    <property type="match status" value="1"/>
</dbReference>
<reference evidence="5" key="1">
    <citation type="journal article" date="2014" name="DNA Res.">
        <title>A complete view of the genetic diversity of the Escherichia coli O-antigen biosynthesis gene cluster.</title>
        <authorList>
            <person name="Iguchi A."/>
            <person name="Iyoda S."/>
            <person name="Kikuchi T."/>
            <person name="Ogura Y."/>
            <person name="Katsura K."/>
            <person name="Ohnishi M."/>
            <person name="Hayashi T."/>
            <person name="Thomson N.R."/>
        </authorList>
    </citation>
    <scope>NUCLEOTIDE SEQUENCE</scope>
    <source>
        <strain evidence="5">H53</strain>
    </source>
</reference>
<evidence type="ECO:0000259" key="2">
    <source>
        <dbReference type="Pfam" id="PF00534"/>
    </source>
</evidence>
<dbReference type="RefSeq" id="WP_000639382.1">
    <property type="nucleotide sequence ID" value="NZ_AP025546.1"/>
</dbReference>
<evidence type="ECO:0000256" key="1">
    <source>
        <dbReference type="ARBA" id="ARBA00022679"/>
    </source>
</evidence>
<reference evidence="4" key="2">
    <citation type="journal article" date="2016" name="PLoS ONE">
        <title>Comparison of O-Antigen Gene Clusters of All O-Serogroups of Escherichia coli and Proposal for Adopting a New Nomenclature for O-Typing.</title>
        <authorList>
            <person name="DebRoy C."/>
            <person name="Fratamico P.M."/>
            <person name="Yan X."/>
            <person name="Baranzoni G."/>
            <person name="Liu Y."/>
            <person name="Needleman D.S."/>
            <person name="Tebbs R."/>
            <person name="O'Connell C.D."/>
            <person name="Allred A."/>
            <person name="Swimley M."/>
            <person name="Mwangi M."/>
            <person name="Kapur V."/>
            <person name="Raygoza Garay J.A."/>
            <person name="Roberts E.L."/>
            <person name="Katani R."/>
        </authorList>
    </citation>
    <scope>NUCLEOTIDE SEQUENCE</scope>
    <source>
        <strain evidence="4">H 53</strain>
    </source>
</reference>
<evidence type="ECO:0000259" key="3">
    <source>
        <dbReference type="Pfam" id="PF13439"/>
    </source>
</evidence>
<dbReference type="GO" id="GO:0009103">
    <property type="term" value="P:lipopolysaccharide biosynthetic process"/>
    <property type="evidence" value="ECO:0007669"/>
    <property type="project" value="TreeGrafter"/>
</dbReference>
<evidence type="ECO:0000313" key="4">
    <source>
        <dbReference type="EMBL" id="AIG62877.1"/>
    </source>
</evidence>
<dbReference type="EMBL" id="KJ778812">
    <property type="protein sequence ID" value="AIG62877.1"/>
    <property type="molecule type" value="Genomic_DNA"/>
</dbReference>
<evidence type="ECO:0000313" key="6">
    <source>
        <dbReference type="EMBL" id="MWT84192.1"/>
    </source>
</evidence>
<dbReference type="PATRIC" id="fig|562.7399.peg.2632"/>
<protein>
    <submittedName>
        <fullName evidence="4">Glycogen synthase</fullName>
    </submittedName>
    <submittedName>
        <fullName evidence="5 6">Glycosyltransferase</fullName>
    </submittedName>
</protein>
<reference evidence="6 7" key="3">
    <citation type="submission" date="2019-12" db="EMBL/GenBank/DDBJ databases">
        <title>Enteriobacteria Tanzani isolates_8377-8380.</title>
        <authorList>
            <person name="Subbiah M."/>
            <person name="Call D."/>
        </authorList>
    </citation>
    <scope>NUCLEOTIDE SEQUENCE [LARGE SCALE GENOMIC DNA]</scope>
    <source>
        <strain evidence="6 7">8378wC7</strain>
    </source>
</reference>
<evidence type="ECO:0000313" key="5">
    <source>
        <dbReference type="EMBL" id="BAQ01318.1"/>
    </source>
</evidence>
<dbReference type="PANTHER" id="PTHR46401:SF2">
    <property type="entry name" value="GLYCOSYLTRANSFERASE WBBK-RELATED"/>
    <property type="match status" value="1"/>
</dbReference>
<dbReference type="Pfam" id="PF00534">
    <property type="entry name" value="Glycos_transf_1"/>
    <property type="match status" value="1"/>
</dbReference>
<dbReference type="EMBL" id="WTRN01000017">
    <property type="protein sequence ID" value="MWT84192.1"/>
    <property type="molecule type" value="Genomic_DNA"/>
</dbReference>
<dbReference type="InterPro" id="IPR028098">
    <property type="entry name" value="Glyco_trans_4-like_N"/>
</dbReference>
<name>A0A0A8J5P6_ECOLX</name>
<sequence>MIYINARFLTQRKTGVQQYALVLCRELVKHIPDICFLTPKTDLIDENWRDEFNILQIGNRNGHFWEQIELPRYLRSVGNPLLLCFTGLSPAFYKNCYFTIHDMSLYAHPKWFRLLYRAVYKVNYAIQARFARGIFTVSDFSKSEIEKYLAVDSDKITVLRNSVDTSINIKNNIENKAVRRKEILLVGTLEPRKNIEFIINSFLNSQIKGYKLIVVGGLGAAFSKVTFSQHENIIFCGYLSDDDLELKYRQASVFVYPSLYEGFGLPPLEAMQRGCPVMASDRASIPEVCGDAAYYFNPEDSSDFSSKLRELIENYDELSPVLICNGYRRLEQFDVRDVASKLMDVISQRNI</sequence>
<dbReference type="SUPFAM" id="SSF53756">
    <property type="entry name" value="UDP-Glycosyltransferase/glycogen phosphorylase"/>
    <property type="match status" value="1"/>
</dbReference>
<feature type="domain" description="Glycosyl transferase family 1" evidence="2">
    <location>
        <begin position="171"/>
        <end position="326"/>
    </location>
</feature>